<dbReference type="PANTHER" id="PTHR34883">
    <property type="entry name" value="SERINE-RICH PROTEIN, PUTATIVE-RELATED-RELATED"/>
    <property type="match status" value="1"/>
</dbReference>
<evidence type="ECO:0000256" key="1">
    <source>
        <dbReference type="SAM" id="MobiDB-lite"/>
    </source>
</evidence>
<keyword evidence="2" id="KW-0812">Transmembrane</keyword>
<evidence type="ECO:0000256" key="3">
    <source>
        <dbReference type="SAM" id="SignalP"/>
    </source>
</evidence>
<evidence type="ECO:0000313" key="4">
    <source>
        <dbReference type="EMBL" id="EPE25264.1"/>
    </source>
</evidence>
<keyword evidence="2" id="KW-1133">Transmembrane helix</keyword>
<evidence type="ECO:0008006" key="6">
    <source>
        <dbReference type="Google" id="ProtNLM"/>
    </source>
</evidence>
<keyword evidence="3" id="KW-0732">Signal</keyword>
<dbReference type="Gene3D" id="2.60.40.420">
    <property type="entry name" value="Cupredoxins - blue copper proteins"/>
    <property type="match status" value="1"/>
</dbReference>
<dbReference type="SUPFAM" id="SSF49503">
    <property type="entry name" value="Cupredoxins"/>
    <property type="match status" value="1"/>
</dbReference>
<organism evidence="4 5">
    <name type="scientific">Glarea lozoyensis (strain ATCC 20868 / MF5171)</name>
    <dbReference type="NCBI Taxonomy" id="1116229"/>
    <lineage>
        <taxon>Eukaryota</taxon>
        <taxon>Fungi</taxon>
        <taxon>Dikarya</taxon>
        <taxon>Ascomycota</taxon>
        <taxon>Pezizomycotina</taxon>
        <taxon>Leotiomycetes</taxon>
        <taxon>Helotiales</taxon>
        <taxon>Helotiaceae</taxon>
        <taxon>Glarea</taxon>
    </lineage>
</organism>
<evidence type="ECO:0000256" key="2">
    <source>
        <dbReference type="SAM" id="Phobius"/>
    </source>
</evidence>
<protein>
    <recommendedName>
        <fullName evidence="6">Cupredoxin</fullName>
    </recommendedName>
</protein>
<gene>
    <name evidence="4" type="ORF">GLAREA_01176</name>
</gene>
<dbReference type="EMBL" id="KE145371">
    <property type="protein sequence ID" value="EPE25264.1"/>
    <property type="molecule type" value="Genomic_DNA"/>
</dbReference>
<accession>S3CJ60</accession>
<dbReference type="STRING" id="1116229.S3CJ60"/>
<dbReference type="Proteomes" id="UP000016922">
    <property type="component" value="Unassembled WGS sequence"/>
</dbReference>
<dbReference type="InterPro" id="IPR008972">
    <property type="entry name" value="Cupredoxin"/>
</dbReference>
<dbReference type="KEGG" id="glz:GLAREA_01176"/>
<feature type="compositionally biased region" description="Polar residues" evidence="1">
    <location>
        <begin position="229"/>
        <end position="262"/>
    </location>
</feature>
<dbReference type="OrthoDB" id="2331100at2759"/>
<dbReference type="GeneID" id="19460234"/>
<dbReference type="AlphaFoldDB" id="S3CJ60"/>
<keyword evidence="2" id="KW-0472">Membrane</keyword>
<feature type="signal peptide" evidence="3">
    <location>
        <begin position="1"/>
        <end position="19"/>
    </location>
</feature>
<sequence>MKSHVPLLIFLTSLTVAKSFAIAAGLIPQRFTPDVITGVQFNDIVAFFFIGNGTHTVTSGPSPCVADGRFHSGEISGKPLNADGSAPIDATLFAFRLTSDNPVYFYSATGTDCKDGMVGVVNPRLPNDLDQYRKIAATRDKASAPGISGGGIVVVGGQVTITRTHSATTETMVVVPSSSENGWHVNFGDRTSSLSGMSTGTGSVVKTTSLPVEQMVGTTANSASAIMSMGRSSANGTPLSPSASTSIRKTSAGSSNNNPTAKPTNDASTAPTATPTTTSAGTLTETKTSTGSQNSFAAISIIVCVVVVVMSSSVILFGW</sequence>
<dbReference type="PANTHER" id="PTHR34883:SF15">
    <property type="entry name" value="EXTRACELLULAR SERINE-RICH PROTEIN"/>
    <property type="match status" value="1"/>
</dbReference>
<reference evidence="4 5" key="1">
    <citation type="journal article" date="2013" name="BMC Genomics">
        <title>Genomics-driven discovery of the pneumocandin biosynthetic gene cluster in the fungus Glarea lozoyensis.</title>
        <authorList>
            <person name="Chen L."/>
            <person name="Yue Q."/>
            <person name="Zhang X."/>
            <person name="Xiang M."/>
            <person name="Wang C."/>
            <person name="Li S."/>
            <person name="Che Y."/>
            <person name="Ortiz-Lopez F.J."/>
            <person name="Bills G.F."/>
            <person name="Liu X."/>
            <person name="An Z."/>
        </authorList>
    </citation>
    <scope>NUCLEOTIDE SEQUENCE [LARGE SCALE GENOMIC DNA]</scope>
    <source>
        <strain evidence="5">ATCC 20868 / MF5171</strain>
    </source>
</reference>
<proteinExistence type="predicted"/>
<name>S3CJ60_GLAL2</name>
<feature type="chain" id="PRO_5004507255" description="Cupredoxin" evidence="3">
    <location>
        <begin position="20"/>
        <end position="319"/>
    </location>
</feature>
<dbReference type="RefSeq" id="XP_008086583.1">
    <property type="nucleotide sequence ID" value="XM_008088392.1"/>
</dbReference>
<keyword evidence="5" id="KW-1185">Reference proteome</keyword>
<dbReference type="HOGENOM" id="CLU_871692_0_0_1"/>
<feature type="transmembrane region" description="Helical" evidence="2">
    <location>
        <begin position="296"/>
        <end position="317"/>
    </location>
</feature>
<dbReference type="InterPro" id="IPR052953">
    <property type="entry name" value="Ser-rich/MCO-related"/>
</dbReference>
<feature type="region of interest" description="Disordered" evidence="1">
    <location>
        <begin position="229"/>
        <end position="289"/>
    </location>
</feature>
<evidence type="ECO:0000313" key="5">
    <source>
        <dbReference type="Proteomes" id="UP000016922"/>
    </source>
</evidence>
<feature type="compositionally biased region" description="Low complexity" evidence="1">
    <location>
        <begin position="263"/>
        <end position="289"/>
    </location>
</feature>